<gene>
    <name evidence="1" type="ORF">V5799_005716</name>
</gene>
<comment type="caution">
    <text evidence="1">The sequence shown here is derived from an EMBL/GenBank/DDBJ whole genome shotgun (WGS) entry which is preliminary data.</text>
</comment>
<name>A0AAQ4DYH1_AMBAM</name>
<organism evidence="1 2">
    <name type="scientific">Amblyomma americanum</name>
    <name type="common">Lone star tick</name>
    <dbReference type="NCBI Taxonomy" id="6943"/>
    <lineage>
        <taxon>Eukaryota</taxon>
        <taxon>Metazoa</taxon>
        <taxon>Ecdysozoa</taxon>
        <taxon>Arthropoda</taxon>
        <taxon>Chelicerata</taxon>
        <taxon>Arachnida</taxon>
        <taxon>Acari</taxon>
        <taxon>Parasitiformes</taxon>
        <taxon>Ixodida</taxon>
        <taxon>Ixodoidea</taxon>
        <taxon>Ixodidae</taxon>
        <taxon>Amblyomminae</taxon>
        <taxon>Amblyomma</taxon>
    </lineage>
</organism>
<protein>
    <submittedName>
        <fullName evidence="1">Uncharacterized protein</fullName>
    </submittedName>
</protein>
<dbReference type="EMBL" id="JARKHS020025398">
    <property type="protein sequence ID" value="KAK8767511.1"/>
    <property type="molecule type" value="Genomic_DNA"/>
</dbReference>
<dbReference type="Proteomes" id="UP001321473">
    <property type="component" value="Unassembled WGS sequence"/>
</dbReference>
<evidence type="ECO:0000313" key="1">
    <source>
        <dbReference type="EMBL" id="KAK8767511.1"/>
    </source>
</evidence>
<evidence type="ECO:0000313" key="2">
    <source>
        <dbReference type="Proteomes" id="UP001321473"/>
    </source>
</evidence>
<accession>A0AAQ4DYH1</accession>
<dbReference type="AlphaFoldDB" id="A0AAQ4DYH1"/>
<proteinExistence type="predicted"/>
<reference evidence="1 2" key="1">
    <citation type="journal article" date="2023" name="Arcadia Sci">
        <title>De novo assembly of a long-read Amblyomma americanum tick genome.</title>
        <authorList>
            <person name="Chou S."/>
            <person name="Poskanzer K.E."/>
            <person name="Rollins M."/>
            <person name="Thuy-Boun P.S."/>
        </authorList>
    </citation>
    <scope>NUCLEOTIDE SEQUENCE [LARGE SCALE GENOMIC DNA]</scope>
    <source>
        <strain evidence="1">F_SG_1</strain>
        <tissue evidence="1">Salivary glands</tissue>
    </source>
</reference>
<sequence length="161" mass="18314">MLHMCRAQDILPELRVPDRSGMPRDARTIHGVPTLPLRAYQQCDERQRSGEETINHRRPFRVSPATVSIGDRLLRSAEARKVPLLQMRVGDRQQVPPDRQLPGGVRMPGSPKDREMPLLQVRIHEARPAQWWINANGTLPHTSCEEKLVGLWTLQGGLVTR</sequence>
<keyword evidence="2" id="KW-1185">Reference proteome</keyword>